<organism evidence="2 3">
    <name type="scientific">Arthrobacter psychrochitiniphilus</name>
    <dbReference type="NCBI Taxonomy" id="291045"/>
    <lineage>
        <taxon>Bacteria</taxon>
        <taxon>Bacillati</taxon>
        <taxon>Actinomycetota</taxon>
        <taxon>Actinomycetes</taxon>
        <taxon>Micrococcales</taxon>
        <taxon>Micrococcaceae</taxon>
        <taxon>Arthrobacter</taxon>
    </lineage>
</organism>
<sequence length="122" mass="12826">MALVLAISKIPGAEFLSKVFDVLIAGLPRAMAAVAAWKISGLLAVYLIRWTLSHKFPATTANIVTGAFAGVIPGLLVFYALGPVTSAAGDAVEIGIEAALTYSPLLVGLWLPWPWPVEPGWV</sequence>
<dbReference type="Proteomes" id="UP000246303">
    <property type="component" value="Unassembled WGS sequence"/>
</dbReference>
<protein>
    <submittedName>
        <fullName evidence="2">Uncharacterized protein</fullName>
    </submittedName>
</protein>
<keyword evidence="1" id="KW-1133">Transmembrane helix</keyword>
<reference evidence="2 3" key="1">
    <citation type="submission" date="2018-05" db="EMBL/GenBank/DDBJ databases">
        <title>Genetic diversity of glacier-inhabiting Cryobacterium bacteria in China and description of Cryobacterium mengkeensis sp. nov. and Arthrobacter glacialis sp. nov.</title>
        <authorList>
            <person name="Liu Q."/>
            <person name="Xin Y.-H."/>
        </authorList>
    </citation>
    <scope>NUCLEOTIDE SEQUENCE [LARGE SCALE GENOMIC DNA]</scope>
    <source>
        <strain evidence="2 3">GP3</strain>
    </source>
</reference>
<gene>
    <name evidence="2" type="ORF">CVS29_08750</name>
</gene>
<comment type="caution">
    <text evidence="2">The sequence shown here is derived from an EMBL/GenBank/DDBJ whole genome shotgun (WGS) entry which is preliminary data.</text>
</comment>
<evidence type="ECO:0000313" key="2">
    <source>
        <dbReference type="EMBL" id="PXA66057.1"/>
    </source>
</evidence>
<keyword evidence="1" id="KW-0472">Membrane</keyword>
<name>A0A2V3DS93_9MICC</name>
<accession>A0A2V3DS93</accession>
<keyword evidence="3" id="KW-1185">Reference proteome</keyword>
<feature type="transmembrane region" description="Helical" evidence="1">
    <location>
        <begin position="60"/>
        <end position="81"/>
    </location>
</feature>
<dbReference type="EMBL" id="QHLZ01000004">
    <property type="protein sequence ID" value="PXA66057.1"/>
    <property type="molecule type" value="Genomic_DNA"/>
</dbReference>
<evidence type="ECO:0000256" key="1">
    <source>
        <dbReference type="SAM" id="Phobius"/>
    </source>
</evidence>
<proteinExistence type="predicted"/>
<keyword evidence="1" id="KW-0812">Transmembrane</keyword>
<evidence type="ECO:0000313" key="3">
    <source>
        <dbReference type="Proteomes" id="UP000246303"/>
    </source>
</evidence>
<feature type="transmembrane region" description="Helical" evidence="1">
    <location>
        <begin position="30"/>
        <end position="48"/>
    </location>
</feature>
<dbReference type="AlphaFoldDB" id="A0A2V3DS93"/>